<dbReference type="InterPro" id="IPR002018">
    <property type="entry name" value="CarbesteraseB"/>
</dbReference>
<organism evidence="7 8">
    <name type="scientific">Tenebrio molitor</name>
    <name type="common">Yellow mealworm beetle</name>
    <dbReference type="NCBI Taxonomy" id="7067"/>
    <lineage>
        <taxon>Eukaryota</taxon>
        <taxon>Metazoa</taxon>
        <taxon>Ecdysozoa</taxon>
        <taxon>Arthropoda</taxon>
        <taxon>Hexapoda</taxon>
        <taxon>Insecta</taxon>
        <taxon>Pterygota</taxon>
        <taxon>Neoptera</taxon>
        <taxon>Endopterygota</taxon>
        <taxon>Coleoptera</taxon>
        <taxon>Polyphaga</taxon>
        <taxon>Cucujiformia</taxon>
        <taxon>Tenebrionidae</taxon>
        <taxon>Tenebrio</taxon>
    </lineage>
</organism>
<proteinExistence type="inferred from homology"/>
<feature type="domain" description="Carboxylesterase type B" evidence="6">
    <location>
        <begin position="49"/>
        <end position="582"/>
    </location>
</feature>
<comment type="similarity">
    <text evidence="1">Belongs to the type-B carboxylesterase/lipase family.</text>
</comment>
<dbReference type="InterPro" id="IPR019819">
    <property type="entry name" value="Carboxylesterase_B_CS"/>
</dbReference>
<dbReference type="PROSITE" id="PS00941">
    <property type="entry name" value="CARBOXYLESTERASE_B_2"/>
    <property type="match status" value="1"/>
</dbReference>
<dbReference type="Pfam" id="PF00135">
    <property type="entry name" value="COesterase"/>
    <property type="match status" value="1"/>
</dbReference>
<dbReference type="FunFam" id="3.40.50.1820:FF:000413">
    <property type="entry name" value="carboxylesterase 1E"/>
    <property type="match status" value="1"/>
</dbReference>
<dbReference type="EMBL" id="JABDTM020023681">
    <property type="protein sequence ID" value="KAH0814994.1"/>
    <property type="molecule type" value="Genomic_DNA"/>
</dbReference>
<evidence type="ECO:0000256" key="1">
    <source>
        <dbReference type="ARBA" id="ARBA00005964"/>
    </source>
</evidence>
<gene>
    <name evidence="7" type="ORF">GEV33_007799</name>
</gene>
<feature type="region of interest" description="Disordered" evidence="4">
    <location>
        <begin position="326"/>
        <end position="349"/>
    </location>
</feature>
<keyword evidence="3" id="KW-0325">Glycoprotein</keyword>
<feature type="region of interest" description="Disordered" evidence="4">
    <location>
        <begin position="656"/>
        <end position="682"/>
    </location>
</feature>
<evidence type="ECO:0000256" key="5">
    <source>
        <dbReference type="SAM" id="SignalP"/>
    </source>
</evidence>
<reference evidence="7" key="2">
    <citation type="submission" date="2021-08" db="EMBL/GenBank/DDBJ databases">
        <authorList>
            <person name="Eriksson T."/>
        </authorList>
    </citation>
    <scope>NUCLEOTIDE SEQUENCE</scope>
    <source>
        <strain evidence="7">Stoneville</strain>
        <tissue evidence="7">Whole head</tissue>
    </source>
</reference>
<keyword evidence="2 5" id="KW-0732">Signal</keyword>
<feature type="signal peptide" evidence="5">
    <location>
        <begin position="1"/>
        <end position="17"/>
    </location>
</feature>
<evidence type="ECO:0000259" key="6">
    <source>
        <dbReference type="Pfam" id="PF00135"/>
    </source>
</evidence>
<evidence type="ECO:0000313" key="8">
    <source>
        <dbReference type="Proteomes" id="UP000719412"/>
    </source>
</evidence>
<evidence type="ECO:0000313" key="7">
    <source>
        <dbReference type="EMBL" id="KAH0814994.1"/>
    </source>
</evidence>
<dbReference type="InterPro" id="IPR029058">
    <property type="entry name" value="AB_hydrolase_fold"/>
</dbReference>
<evidence type="ECO:0000256" key="3">
    <source>
        <dbReference type="ARBA" id="ARBA00023180"/>
    </source>
</evidence>
<sequence length="682" mass="73959">MNLTPLLLVLTLHGVVCDERGARVRRIVGGDAAVAPPEDDPVVFTRFAGKTARVLGVRDLPHYVFRGIRYGHAPAGKERFLRPRQYFLQGFENATRFPPPCVQPVPGQDKVIGDEDCLFLNVFTPTLPTGLEGLPVIVWIHGGGYRYGSASQYGVRHLVGKQVVVVTIQYRLGSLGFLSTGSKTLPGNAALWDMVLAVQWTRNYIGFFGGNPHKIVVMGHGTGASSAIMVALSNVAKGLASGIVAMSGSSLSRFATDDAPKNTAMQVAEANGCPVVSELTMVKCLQNLSPDSIIKVDSSIESQRIDNRGFISGLAGKLGSAPVFEGRRDGRSLPPVAENEPLNDPDSAHSRIPLLTGITKDETKRACQGQYKDEIVKKLRGVPDFLDKVLVKNLQDSLGLQRNNNTSSGRLLSLLDPKQFKNYLEYSKSNIHEGLGKISEATGDALFNVPAFLTADAWSKQNAPSYLYRFEHVGKKKKGYNFLKGLPIIGNSTQSDDSNDTVAHGDELAYLFDAQDFQGRSLGSNEDSNEEDDKVRDIFTQMVTDFARFGKLSLGNEEVKPFSITDNNFVQVGPKPKVSNGFRFCEMGLWLGLAQRLQSSSCKLFKVLDSQLKNLPTGVLKPGGLGGNKIGDALGKVGKPGAVDKKKVQEKLSPVSNSLGMLNPNRDKPKSSQKVLPFGIGR</sequence>
<evidence type="ECO:0000256" key="2">
    <source>
        <dbReference type="ARBA" id="ARBA00022729"/>
    </source>
</evidence>
<reference evidence="7" key="1">
    <citation type="journal article" date="2020" name="J Insects Food Feed">
        <title>The yellow mealworm (Tenebrio molitor) genome: a resource for the emerging insects as food and feed industry.</title>
        <authorList>
            <person name="Eriksson T."/>
            <person name="Andere A."/>
            <person name="Kelstrup H."/>
            <person name="Emery V."/>
            <person name="Picard C."/>
        </authorList>
    </citation>
    <scope>NUCLEOTIDE SEQUENCE</scope>
    <source>
        <strain evidence="7">Stoneville</strain>
        <tissue evidence="7">Whole head</tissue>
    </source>
</reference>
<accession>A0A8J6HHU4</accession>
<dbReference type="Proteomes" id="UP000719412">
    <property type="component" value="Unassembled WGS sequence"/>
</dbReference>
<name>A0A8J6HHU4_TENMO</name>
<keyword evidence="8" id="KW-1185">Reference proteome</keyword>
<dbReference type="Gene3D" id="3.40.50.1820">
    <property type="entry name" value="alpha/beta hydrolase"/>
    <property type="match status" value="1"/>
</dbReference>
<dbReference type="PANTHER" id="PTHR43903">
    <property type="entry name" value="NEUROLIGIN"/>
    <property type="match status" value="1"/>
</dbReference>
<protein>
    <recommendedName>
        <fullName evidence="6">Carboxylesterase type B domain-containing protein</fullName>
    </recommendedName>
</protein>
<dbReference type="AlphaFoldDB" id="A0A8J6HHU4"/>
<feature type="chain" id="PRO_5035232588" description="Carboxylesterase type B domain-containing protein" evidence="5">
    <location>
        <begin position="18"/>
        <end position="682"/>
    </location>
</feature>
<evidence type="ECO:0000256" key="4">
    <source>
        <dbReference type="SAM" id="MobiDB-lite"/>
    </source>
</evidence>
<dbReference type="InterPro" id="IPR051093">
    <property type="entry name" value="Neuroligin/BSAL"/>
</dbReference>
<dbReference type="SUPFAM" id="SSF53474">
    <property type="entry name" value="alpha/beta-Hydrolases"/>
    <property type="match status" value="1"/>
</dbReference>
<comment type="caution">
    <text evidence="7">The sequence shown here is derived from an EMBL/GenBank/DDBJ whole genome shotgun (WGS) entry which is preliminary data.</text>
</comment>